<dbReference type="Pfam" id="PF26296">
    <property type="entry name" value="DUF8080"/>
    <property type="match status" value="1"/>
</dbReference>
<organism evidence="4 5">
    <name type="scientific">Haloplanus aerogenes</name>
    <dbReference type="NCBI Taxonomy" id="660522"/>
    <lineage>
        <taxon>Archaea</taxon>
        <taxon>Methanobacteriati</taxon>
        <taxon>Methanobacteriota</taxon>
        <taxon>Stenosarchaea group</taxon>
        <taxon>Halobacteria</taxon>
        <taxon>Halobacteriales</taxon>
        <taxon>Haloferacaceae</taxon>
        <taxon>Haloplanus</taxon>
    </lineage>
</organism>
<feature type="region of interest" description="Disordered" evidence="1">
    <location>
        <begin position="75"/>
        <end position="155"/>
    </location>
</feature>
<name>A0A3M0CWS5_9EURY</name>
<dbReference type="InterPro" id="IPR057179">
    <property type="entry name" value="DUF7857"/>
</dbReference>
<evidence type="ECO:0000313" key="6">
    <source>
        <dbReference type="Proteomes" id="UP000282007"/>
    </source>
</evidence>
<dbReference type="AlphaFoldDB" id="A0A3M0CWS5"/>
<dbReference type="OrthoDB" id="193731at2157"/>
<dbReference type="Pfam" id="PF25256">
    <property type="entry name" value="DUF7857"/>
    <property type="match status" value="1"/>
</dbReference>
<dbReference type="InterPro" id="IPR058393">
    <property type="entry name" value="DUF8080"/>
</dbReference>
<evidence type="ECO:0000313" key="3">
    <source>
        <dbReference type="EMBL" id="AZH23864.1"/>
    </source>
</evidence>
<keyword evidence="6" id="KW-1185">Reference proteome</keyword>
<reference evidence="3 6" key="2">
    <citation type="submission" date="2018-07" db="EMBL/GenBank/DDBJ databases">
        <title>Genome sequences of Haloplanus aerogenes JCM 16430T.</title>
        <authorList>
            <person name="Kim Y.B."/>
            <person name="Roh S.W."/>
        </authorList>
    </citation>
    <scope>NUCLEOTIDE SEQUENCE [LARGE SCALE GENOMIC DNA]</scope>
    <source>
        <strain evidence="3 6">JCM 16430</strain>
    </source>
</reference>
<dbReference type="EMBL" id="CP034145">
    <property type="protein sequence ID" value="AZH23864.1"/>
    <property type="molecule type" value="Genomic_DNA"/>
</dbReference>
<evidence type="ECO:0000313" key="5">
    <source>
        <dbReference type="Proteomes" id="UP000277326"/>
    </source>
</evidence>
<dbReference type="Proteomes" id="UP000277326">
    <property type="component" value="Unassembled WGS sequence"/>
</dbReference>
<evidence type="ECO:0000259" key="2">
    <source>
        <dbReference type="Pfam" id="PF26296"/>
    </source>
</evidence>
<reference evidence="4" key="3">
    <citation type="submission" date="2018-10" db="EMBL/GenBank/DDBJ databases">
        <authorList>
            <person name="Whitman W."/>
            <person name="Huntemann M."/>
            <person name="Clum A."/>
            <person name="Pillay M."/>
            <person name="Palaniappan K."/>
            <person name="Varghese N."/>
            <person name="Mikhailova N."/>
            <person name="Stamatis D."/>
            <person name="Reddy T."/>
            <person name="Daum C."/>
            <person name="Shapiro N."/>
            <person name="Ivanova N."/>
            <person name="Kyrpides N."/>
            <person name="Woyke T."/>
        </authorList>
    </citation>
    <scope>NUCLEOTIDE SEQUENCE</scope>
    <source>
        <strain evidence="4">CGMCC 1.10124</strain>
    </source>
</reference>
<dbReference type="Proteomes" id="UP000282007">
    <property type="component" value="Chromosome"/>
</dbReference>
<feature type="domain" description="DUF8080" evidence="2">
    <location>
        <begin position="153"/>
        <end position="224"/>
    </location>
</feature>
<protein>
    <recommendedName>
        <fullName evidence="2">DUF8080 domain-containing protein</fullName>
    </recommendedName>
</protein>
<dbReference type="GeneID" id="38469636"/>
<gene>
    <name evidence="4" type="ORF">ATH50_2710</name>
    <name evidence="3" type="ORF">DU502_00080</name>
</gene>
<dbReference type="KEGG" id="haer:DU502_00080"/>
<proteinExistence type="predicted"/>
<dbReference type="RefSeq" id="WP_121921294.1">
    <property type="nucleotide sequence ID" value="NZ_CP034145.1"/>
</dbReference>
<reference evidence="4 5" key="1">
    <citation type="journal article" date="2015" name="Stand. Genomic Sci.">
        <title>Genomic Encyclopedia of Bacterial and Archaeal Type Strains, Phase III: the genomes of soil and plant-associated and newly described type strains.</title>
        <authorList>
            <person name="Whitman W.B."/>
            <person name="Woyke T."/>
            <person name="Klenk H.P."/>
            <person name="Zhou Y."/>
            <person name="Lilburn T.G."/>
            <person name="Beck B.J."/>
            <person name="De Vos P."/>
            <person name="Vandamme P."/>
            <person name="Eisen J.A."/>
            <person name="Garrity G."/>
            <person name="Hugenholtz P."/>
            <person name="Kyrpides N.C."/>
        </authorList>
    </citation>
    <scope>NUCLEOTIDE SEQUENCE [LARGE SCALE GENOMIC DNA]</scope>
    <source>
        <strain evidence="4 5">CGMCC 1.10124</strain>
    </source>
</reference>
<evidence type="ECO:0000313" key="4">
    <source>
        <dbReference type="EMBL" id="RMB13377.1"/>
    </source>
</evidence>
<feature type="region of interest" description="Disordered" evidence="1">
    <location>
        <begin position="35"/>
        <end position="59"/>
    </location>
</feature>
<sequence length="234" mass="24145">MESDWSVTPLDGHDGVVLVTVDLRNPSPVDRRVRVTNRLDGPVLPPRRQGVPESGWNDDGFAGVVPADGRRNLGYACPAPATRPPVSVADEGRADGGDSADTPAAAVRELGDPRPPIDAIPGGREVDEDDGDPRRESSEGIDGDGNGGADAVPPAVDSWLTAAAERIERGERLTDASVDTAAAALEADGGAVSELETRLADDAAALEAVAERSAALADRAAAVDVPVDALRRLV</sequence>
<evidence type="ECO:0000256" key="1">
    <source>
        <dbReference type="SAM" id="MobiDB-lite"/>
    </source>
</evidence>
<accession>A0A3M0CWS5</accession>
<dbReference type="EMBL" id="REFS01000005">
    <property type="protein sequence ID" value="RMB13377.1"/>
    <property type="molecule type" value="Genomic_DNA"/>
</dbReference>